<dbReference type="InterPro" id="IPR000550">
    <property type="entry name" value="Hppk"/>
</dbReference>
<gene>
    <name evidence="14" type="ORF">SAMN05216326_1572</name>
</gene>
<keyword evidence="6" id="KW-0547">Nucleotide-binding</keyword>
<dbReference type="SUPFAM" id="SSF55083">
    <property type="entry name" value="6-hydroxymethyl-7,8-dihydropterin pyrophosphokinase, HPPK"/>
    <property type="match status" value="1"/>
</dbReference>
<feature type="domain" description="7,8-dihydro-6-hydroxymethylpterin-pyrophosphokinase" evidence="13">
    <location>
        <begin position="90"/>
        <end position="101"/>
    </location>
</feature>
<keyword evidence="8" id="KW-0067">ATP-binding</keyword>
<reference evidence="15" key="1">
    <citation type="submission" date="2016-10" db="EMBL/GenBank/DDBJ databases">
        <authorList>
            <person name="Varghese N."/>
            <person name="Submissions S."/>
        </authorList>
    </citation>
    <scope>NUCLEOTIDE SEQUENCE [LARGE SCALE GENOMIC DNA]</scope>
    <source>
        <strain evidence="15">Nm71</strain>
    </source>
</reference>
<dbReference type="Gene3D" id="3.30.70.560">
    <property type="entry name" value="7,8-Dihydro-6-hydroxymethylpterin-pyrophosphokinase HPPK"/>
    <property type="match status" value="1"/>
</dbReference>
<evidence type="ECO:0000256" key="8">
    <source>
        <dbReference type="ARBA" id="ARBA00022840"/>
    </source>
</evidence>
<proteinExistence type="inferred from homology"/>
<organism evidence="14 15">
    <name type="scientific">Nitrosomonas marina</name>
    <dbReference type="NCBI Taxonomy" id="917"/>
    <lineage>
        <taxon>Bacteria</taxon>
        <taxon>Pseudomonadati</taxon>
        <taxon>Pseudomonadota</taxon>
        <taxon>Betaproteobacteria</taxon>
        <taxon>Nitrosomonadales</taxon>
        <taxon>Nitrosomonadaceae</taxon>
        <taxon>Nitrosomonas</taxon>
    </lineage>
</organism>
<dbReference type="Proteomes" id="UP000199345">
    <property type="component" value="Unassembled WGS sequence"/>
</dbReference>
<dbReference type="GO" id="GO:0046656">
    <property type="term" value="P:folic acid biosynthetic process"/>
    <property type="evidence" value="ECO:0007669"/>
    <property type="project" value="UniProtKB-KW"/>
</dbReference>
<keyword evidence="15" id="KW-1185">Reference proteome</keyword>
<keyword evidence="7 14" id="KW-0418">Kinase</keyword>
<dbReference type="Pfam" id="PF01288">
    <property type="entry name" value="HPPK"/>
    <property type="match status" value="1"/>
</dbReference>
<protein>
    <recommendedName>
        <fullName evidence="4">2-amino-4-hydroxy-6-hydroxymethyldihydropteridine pyrophosphokinase</fullName>
        <ecNumber evidence="3">2.7.6.3</ecNumber>
    </recommendedName>
    <alternativeName>
        <fullName evidence="11">6-hydroxymethyl-7,8-dihydropterin pyrophosphokinase</fullName>
    </alternativeName>
    <alternativeName>
        <fullName evidence="12">7,8-dihydro-6-hydroxymethylpterin-pyrophosphokinase</fullName>
    </alternativeName>
</protein>
<comment type="function">
    <text evidence="10">Catalyzes the transfer of pyrophosphate from adenosine triphosphate (ATP) to 6-hydroxymethyl-7,8-dihydropterin, an enzymatic step in folate biosynthesis pathway.</text>
</comment>
<keyword evidence="9" id="KW-0289">Folate biosynthesis</keyword>
<dbReference type="CDD" id="cd00483">
    <property type="entry name" value="HPPK"/>
    <property type="match status" value="1"/>
</dbReference>
<keyword evidence="5" id="KW-0808">Transferase</keyword>
<dbReference type="EMBL" id="FOIA01000057">
    <property type="protein sequence ID" value="SET66797.1"/>
    <property type="molecule type" value="Genomic_DNA"/>
</dbReference>
<evidence type="ECO:0000256" key="1">
    <source>
        <dbReference type="ARBA" id="ARBA00005051"/>
    </source>
</evidence>
<evidence type="ECO:0000256" key="11">
    <source>
        <dbReference type="ARBA" id="ARBA00029766"/>
    </source>
</evidence>
<evidence type="ECO:0000256" key="9">
    <source>
        <dbReference type="ARBA" id="ARBA00022909"/>
    </source>
</evidence>
<evidence type="ECO:0000259" key="13">
    <source>
        <dbReference type="PROSITE" id="PS00794"/>
    </source>
</evidence>
<dbReference type="PROSITE" id="PS00794">
    <property type="entry name" value="HPPK"/>
    <property type="match status" value="1"/>
</dbReference>
<dbReference type="PANTHER" id="PTHR43071">
    <property type="entry name" value="2-AMINO-4-HYDROXY-6-HYDROXYMETHYLDIHYDROPTERIDINE PYROPHOSPHOKINASE"/>
    <property type="match status" value="1"/>
</dbReference>
<evidence type="ECO:0000256" key="4">
    <source>
        <dbReference type="ARBA" id="ARBA00016218"/>
    </source>
</evidence>
<comment type="similarity">
    <text evidence="2">Belongs to the HPPK family.</text>
</comment>
<accession>A0A1I0G7V2</accession>
<dbReference type="UniPathway" id="UPA00077">
    <property type="reaction ID" value="UER00155"/>
</dbReference>
<evidence type="ECO:0000256" key="10">
    <source>
        <dbReference type="ARBA" id="ARBA00029409"/>
    </source>
</evidence>
<evidence type="ECO:0000256" key="2">
    <source>
        <dbReference type="ARBA" id="ARBA00005810"/>
    </source>
</evidence>
<dbReference type="GO" id="GO:0046654">
    <property type="term" value="P:tetrahydrofolate biosynthetic process"/>
    <property type="evidence" value="ECO:0007669"/>
    <property type="project" value="UniProtKB-UniPathway"/>
</dbReference>
<evidence type="ECO:0000256" key="6">
    <source>
        <dbReference type="ARBA" id="ARBA00022741"/>
    </source>
</evidence>
<dbReference type="InterPro" id="IPR035907">
    <property type="entry name" value="Hppk_sf"/>
</dbReference>
<dbReference type="AlphaFoldDB" id="A0A1I0G7V2"/>
<evidence type="ECO:0000256" key="7">
    <source>
        <dbReference type="ARBA" id="ARBA00022777"/>
    </source>
</evidence>
<comment type="pathway">
    <text evidence="1">Cofactor biosynthesis; tetrahydrofolate biosynthesis; 2-amino-4-hydroxy-6-hydroxymethyl-7,8-dihydropteridine diphosphate from 7,8-dihydroneopterin triphosphate: step 4/4.</text>
</comment>
<evidence type="ECO:0000256" key="5">
    <source>
        <dbReference type="ARBA" id="ARBA00022679"/>
    </source>
</evidence>
<sequence length="134" mass="15127">MANNYNECIIGIGSNIYPEKHIESALAILHREVLVESVSTLVKTAPVGITCQNDFLNGAVKILTPVSRKAFKNYLKQLENRLGRDRSLPKFGPRVIDLDIIVWNNEIVDNDYYTRDFVKNSVDELLSTSNCNLT</sequence>
<evidence type="ECO:0000256" key="12">
    <source>
        <dbReference type="ARBA" id="ARBA00033413"/>
    </source>
</evidence>
<dbReference type="GO" id="GO:0003848">
    <property type="term" value="F:2-amino-4-hydroxy-6-hydroxymethyldihydropteridine diphosphokinase activity"/>
    <property type="evidence" value="ECO:0007669"/>
    <property type="project" value="UniProtKB-EC"/>
</dbReference>
<evidence type="ECO:0000313" key="15">
    <source>
        <dbReference type="Proteomes" id="UP000199345"/>
    </source>
</evidence>
<dbReference type="NCBIfam" id="TIGR01498">
    <property type="entry name" value="folK"/>
    <property type="match status" value="1"/>
</dbReference>
<dbReference type="GO" id="GO:0016301">
    <property type="term" value="F:kinase activity"/>
    <property type="evidence" value="ECO:0007669"/>
    <property type="project" value="UniProtKB-KW"/>
</dbReference>
<evidence type="ECO:0000313" key="14">
    <source>
        <dbReference type="EMBL" id="SET66797.1"/>
    </source>
</evidence>
<dbReference type="EC" id="2.7.6.3" evidence="3"/>
<dbReference type="GO" id="GO:0005524">
    <property type="term" value="F:ATP binding"/>
    <property type="evidence" value="ECO:0007669"/>
    <property type="project" value="UniProtKB-KW"/>
</dbReference>
<dbReference type="RefSeq" id="WP_090662005.1">
    <property type="nucleotide sequence ID" value="NZ_FOIA01000057.1"/>
</dbReference>
<dbReference type="OrthoDB" id="582926at2"/>
<evidence type="ECO:0000256" key="3">
    <source>
        <dbReference type="ARBA" id="ARBA00013253"/>
    </source>
</evidence>
<name>A0A1I0G7V2_9PROT</name>
<dbReference type="PANTHER" id="PTHR43071:SF1">
    <property type="entry name" value="2-AMINO-4-HYDROXY-6-HYDROXYMETHYLDIHYDROPTERIDINE PYROPHOSPHOKINASE"/>
    <property type="match status" value="1"/>
</dbReference>